<dbReference type="SMART" id="SM00650">
    <property type="entry name" value="rADc"/>
    <property type="match status" value="1"/>
</dbReference>
<reference evidence="10 11" key="1">
    <citation type="journal article" date="2018" name="Genome Biol. Evol.">
        <title>Cladogenesis and Genomic Streamlining in Extracellular Endosymbionts of Tropical Stink Bugs.</title>
        <authorList>
            <person name="Otero-Bravo A."/>
            <person name="Goffredi S."/>
            <person name="Sabree Z.L."/>
        </authorList>
    </citation>
    <scope>NUCLEOTIDE SEQUENCE [LARGE SCALE GENOMIC DNA]</scope>
    <source>
        <strain evidence="10 11">SoET</strain>
    </source>
</reference>
<dbReference type="HAMAP" id="MF_00607">
    <property type="entry name" value="16SrRNA_methyltr_A"/>
    <property type="match status" value="1"/>
</dbReference>
<keyword evidence="6 7" id="KW-0694">RNA-binding</keyword>
<gene>
    <name evidence="7 10" type="primary">ksgA</name>
    <name evidence="7" type="synonym">rsmA</name>
    <name evidence="10" type="ORF">CRV11_01835</name>
</gene>
<dbReference type="SUPFAM" id="SSF53335">
    <property type="entry name" value="S-adenosyl-L-methionine-dependent methyltransferases"/>
    <property type="match status" value="1"/>
</dbReference>
<dbReference type="Gene3D" id="3.40.50.150">
    <property type="entry name" value="Vaccinia Virus protein VP39"/>
    <property type="match status" value="1"/>
</dbReference>
<protein>
    <recommendedName>
        <fullName evidence="7">Ribosomal RNA small subunit methyltransferase A</fullName>
        <ecNumber evidence="7">2.1.1.182</ecNumber>
    </recommendedName>
    <alternativeName>
        <fullName evidence="7">16S rRNA (adenine(1518)-N(6)/adenine(1519)-N(6))-dimethyltransferase</fullName>
    </alternativeName>
    <alternativeName>
        <fullName evidence="7">16S rRNA dimethyladenosine transferase</fullName>
    </alternativeName>
    <alternativeName>
        <fullName evidence="7">16S rRNA dimethylase</fullName>
    </alternativeName>
    <alternativeName>
        <fullName evidence="7">S-adenosylmethionine-6-N', N'-adenosyl(rRNA) dimethyltransferase</fullName>
    </alternativeName>
</protein>
<dbReference type="InterPro" id="IPR020598">
    <property type="entry name" value="rRNA_Ade_methylase_Trfase_N"/>
</dbReference>
<dbReference type="OrthoDB" id="9814755at2"/>
<dbReference type="AlphaFoldDB" id="A0A2P5SY78"/>
<evidence type="ECO:0000313" key="11">
    <source>
        <dbReference type="Proteomes" id="UP000296034"/>
    </source>
</evidence>
<feature type="binding site" evidence="7 8">
    <location>
        <position position="18"/>
    </location>
    <ligand>
        <name>S-adenosyl-L-methionine</name>
        <dbReference type="ChEBI" id="CHEBI:59789"/>
    </ligand>
</feature>
<dbReference type="RefSeq" id="WP_136131658.1">
    <property type="nucleotide sequence ID" value="NZ_PDKS01000002.1"/>
</dbReference>
<feature type="domain" description="Ribosomal RNA adenine methylase transferase N-terminal" evidence="9">
    <location>
        <begin position="25"/>
        <end position="198"/>
    </location>
</feature>
<accession>A0A2P5SY78</accession>
<comment type="function">
    <text evidence="7">Specifically dimethylates two adjacent adenosines (A1518 and A1519) in the loop of a conserved hairpin near the 3'-end of 16S rRNA in the 30S particle. May play a critical role in biogenesis of 30S subunits.</text>
</comment>
<dbReference type="PANTHER" id="PTHR11727">
    <property type="entry name" value="DIMETHYLADENOSINE TRANSFERASE"/>
    <property type="match status" value="1"/>
</dbReference>
<dbReference type="EC" id="2.1.1.182" evidence="7"/>
<comment type="similarity">
    <text evidence="7">Belongs to the class I-like SAM-binding methyltransferase superfamily. rRNA adenine N(6)-methyltransferase family. RsmA subfamily.</text>
</comment>
<dbReference type="PROSITE" id="PS51689">
    <property type="entry name" value="SAM_RNA_A_N6_MT"/>
    <property type="match status" value="1"/>
</dbReference>
<evidence type="ECO:0000313" key="10">
    <source>
        <dbReference type="EMBL" id="PPI87253.1"/>
    </source>
</evidence>
<feature type="binding site" evidence="7 8">
    <location>
        <position position="113"/>
    </location>
    <ligand>
        <name>S-adenosyl-L-methionine</name>
        <dbReference type="ChEBI" id="CHEBI:59789"/>
    </ligand>
</feature>
<dbReference type="InterPro" id="IPR029063">
    <property type="entry name" value="SAM-dependent_MTases_sf"/>
</dbReference>
<dbReference type="NCBIfam" id="TIGR00755">
    <property type="entry name" value="ksgA"/>
    <property type="match status" value="1"/>
</dbReference>
<dbReference type="Pfam" id="PF00398">
    <property type="entry name" value="RrnaAD"/>
    <property type="match status" value="1"/>
</dbReference>
<evidence type="ECO:0000256" key="7">
    <source>
        <dbReference type="HAMAP-Rule" id="MF_00607"/>
    </source>
</evidence>
<keyword evidence="2 7" id="KW-0698">rRNA processing</keyword>
<feature type="binding site" evidence="7 8">
    <location>
        <position position="20"/>
    </location>
    <ligand>
        <name>S-adenosyl-L-methionine</name>
        <dbReference type="ChEBI" id="CHEBI:59789"/>
    </ligand>
</feature>
<name>A0A2P5SY78_9GAMM</name>
<feature type="binding site" evidence="7 8">
    <location>
        <position position="91"/>
    </location>
    <ligand>
        <name>S-adenosyl-L-methionine</name>
        <dbReference type="ChEBI" id="CHEBI:59789"/>
    </ligand>
</feature>
<evidence type="ECO:0000256" key="2">
    <source>
        <dbReference type="ARBA" id="ARBA00022552"/>
    </source>
</evidence>
<dbReference type="Proteomes" id="UP000296034">
    <property type="component" value="Unassembled WGS sequence"/>
</dbReference>
<organism evidence="10 11">
    <name type="scientific">Candidatus Pantoea edessiphila</name>
    <dbReference type="NCBI Taxonomy" id="2044610"/>
    <lineage>
        <taxon>Bacteria</taxon>
        <taxon>Pseudomonadati</taxon>
        <taxon>Pseudomonadota</taxon>
        <taxon>Gammaproteobacteria</taxon>
        <taxon>Enterobacterales</taxon>
        <taxon>Erwiniaceae</taxon>
        <taxon>Pantoea</taxon>
    </lineage>
</organism>
<comment type="subcellular location">
    <subcellularLocation>
        <location evidence="7">Cytoplasm</location>
    </subcellularLocation>
</comment>
<dbReference type="PROSITE" id="PS01131">
    <property type="entry name" value="RRNA_A_DIMETH"/>
    <property type="match status" value="1"/>
</dbReference>
<dbReference type="InterPro" id="IPR011530">
    <property type="entry name" value="rRNA_adenine_dimethylase"/>
</dbReference>
<dbReference type="GO" id="GO:0005829">
    <property type="term" value="C:cytosol"/>
    <property type="evidence" value="ECO:0007669"/>
    <property type="project" value="TreeGrafter"/>
</dbReference>
<proteinExistence type="inferred from homology"/>
<keyword evidence="1 7" id="KW-0963">Cytoplasm</keyword>
<evidence type="ECO:0000256" key="4">
    <source>
        <dbReference type="ARBA" id="ARBA00022679"/>
    </source>
</evidence>
<comment type="catalytic activity">
    <reaction evidence="7">
        <text>adenosine(1518)/adenosine(1519) in 16S rRNA + 4 S-adenosyl-L-methionine = N(6)-dimethyladenosine(1518)/N(6)-dimethyladenosine(1519) in 16S rRNA + 4 S-adenosyl-L-homocysteine + 4 H(+)</text>
        <dbReference type="Rhea" id="RHEA:19609"/>
        <dbReference type="Rhea" id="RHEA-COMP:10232"/>
        <dbReference type="Rhea" id="RHEA-COMP:10233"/>
        <dbReference type="ChEBI" id="CHEBI:15378"/>
        <dbReference type="ChEBI" id="CHEBI:57856"/>
        <dbReference type="ChEBI" id="CHEBI:59789"/>
        <dbReference type="ChEBI" id="CHEBI:74411"/>
        <dbReference type="ChEBI" id="CHEBI:74493"/>
        <dbReference type="EC" id="2.1.1.182"/>
    </reaction>
</comment>
<comment type="caution">
    <text evidence="10">The sequence shown here is derived from an EMBL/GenBank/DDBJ whole genome shotgun (WGS) entry which is preliminary data.</text>
</comment>
<dbReference type="FunFam" id="1.10.8.100:FF:000001">
    <property type="entry name" value="Ribosomal RNA small subunit methyltransferase A"/>
    <property type="match status" value="1"/>
</dbReference>
<dbReference type="Gene3D" id="1.10.8.100">
    <property type="entry name" value="Ribosomal RNA adenine dimethylase-like, domain 2"/>
    <property type="match status" value="1"/>
</dbReference>
<dbReference type="GO" id="GO:0052908">
    <property type="term" value="F:16S rRNA (adenine(1518)-N(6)/adenine(1519)-N(6))-dimethyltransferase activity"/>
    <property type="evidence" value="ECO:0007669"/>
    <property type="project" value="UniProtKB-EC"/>
</dbReference>
<dbReference type="EMBL" id="PDKS01000002">
    <property type="protein sequence ID" value="PPI87253.1"/>
    <property type="molecule type" value="Genomic_DNA"/>
</dbReference>
<keyword evidence="5 7" id="KW-0949">S-adenosyl-L-methionine</keyword>
<evidence type="ECO:0000256" key="5">
    <source>
        <dbReference type="ARBA" id="ARBA00022691"/>
    </source>
</evidence>
<feature type="binding site" evidence="7 8">
    <location>
        <position position="66"/>
    </location>
    <ligand>
        <name>S-adenosyl-L-methionine</name>
        <dbReference type="ChEBI" id="CHEBI:59789"/>
    </ligand>
</feature>
<dbReference type="InterPro" id="IPR020596">
    <property type="entry name" value="rRNA_Ade_Mease_Trfase_CS"/>
</dbReference>
<feature type="binding site" evidence="7 8">
    <location>
        <position position="45"/>
    </location>
    <ligand>
        <name>S-adenosyl-L-methionine</name>
        <dbReference type="ChEBI" id="CHEBI:59789"/>
    </ligand>
</feature>
<evidence type="ECO:0000256" key="6">
    <source>
        <dbReference type="ARBA" id="ARBA00022884"/>
    </source>
</evidence>
<sequence length="277" mass="32025">MNKFIYQDHIVRKRFGQNFLNDDFVIKKIISTINPQEGQLLIEIGPGLGALTQHICKYTNKLIVIELDSNLAEKLKVNPIFGSKLSVFQKDVMKFDFKNLSFKNNQLLRIFGNLPYHISTILIFNLFKNIGLIKDMHFTLQKEVVDRMVVGPGSKIYSRLSVMTQYHCKVIPILEIYPKSFIPIPKVNSIFVRLIPYDKLPYPVIDVNLLNYITTIAFSQRRKKLKNSLSTVIPLNTLKKLSVDPELRAENITVSQYCSLANWLSKSLKQTQEQKYN</sequence>
<keyword evidence="3 7" id="KW-0489">Methyltransferase</keyword>
<keyword evidence="4 7" id="KW-0808">Transferase</keyword>
<dbReference type="GO" id="GO:0003723">
    <property type="term" value="F:RNA binding"/>
    <property type="evidence" value="ECO:0007669"/>
    <property type="project" value="UniProtKB-UniRule"/>
</dbReference>
<dbReference type="InterPro" id="IPR023165">
    <property type="entry name" value="rRNA_Ade_diMease-like_C"/>
</dbReference>
<dbReference type="PANTHER" id="PTHR11727:SF7">
    <property type="entry name" value="DIMETHYLADENOSINE TRANSFERASE-RELATED"/>
    <property type="match status" value="1"/>
</dbReference>
<evidence type="ECO:0000259" key="9">
    <source>
        <dbReference type="SMART" id="SM00650"/>
    </source>
</evidence>
<evidence type="ECO:0000256" key="8">
    <source>
        <dbReference type="PROSITE-ProRule" id="PRU01026"/>
    </source>
</evidence>
<evidence type="ECO:0000256" key="3">
    <source>
        <dbReference type="ARBA" id="ARBA00022603"/>
    </source>
</evidence>
<evidence type="ECO:0000256" key="1">
    <source>
        <dbReference type="ARBA" id="ARBA00022490"/>
    </source>
</evidence>
<dbReference type="InterPro" id="IPR001737">
    <property type="entry name" value="KsgA/Erm"/>
</dbReference>